<feature type="region of interest" description="Disordered" evidence="1">
    <location>
        <begin position="1"/>
        <end position="32"/>
    </location>
</feature>
<name>A0A5C1AL91_9BACT</name>
<proteinExistence type="predicted"/>
<dbReference type="RefSeq" id="WP_149113010.1">
    <property type="nucleotide sequence ID" value="NZ_CP042425.1"/>
</dbReference>
<evidence type="ECO:0000313" key="2">
    <source>
        <dbReference type="EMBL" id="QEL18502.1"/>
    </source>
</evidence>
<dbReference type="KEGG" id="lrs:PX52LOC_05528"/>
<evidence type="ECO:0000313" key="3">
    <source>
        <dbReference type="Proteomes" id="UP000324974"/>
    </source>
</evidence>
<dbReference type="AlphaFoldDB" id="A0A5C1AL91"/>
<organism evidence="2 3">
    <name type="scientific">Limnoglobus roseus</name>
    <dbReference type="NCBI Taxonomy" id="2598579"/>
    <lineage>
        <taxon>Bacteria</taxon>
        <taxon>Pseudomonadati</taxon>
        <taxon>Planctomycetota</taxon>
        <taxon>Planctomycetia</taxon>
        <taxon>Gemmatales</taxon>
        <taxon>Gemmataceae</taxon>
        <taxon>Limnoglobus</taxon>
    </lineage>
</organism>
<protein>
    <submittedName>
        <fullName evidence="2">Uncharacterized protein</fullName>
    </submittedName>
</protein>
<feature type="region of interest" description="Disordered" evidence="1">
    <location>
        <begin position="269"/>
        <end position="288"/>
    </location>
</feature>
<dbReference type="EMBL" id="CP042425">
    <property type="protein sequence ID" value="QEL18502.1"/>
    <property type="molecule type" value="Genomic_DNA"/>
</dbReference>
<reference evidence="3" key="1">
    <citation type="submission" date="2019-08" db="EMBL/GenBank/DDBJ databases">
        <title>Limnoglobus roseus gen. nov., sp. nov., a novel freshwater planctomycete with a giant genome from the family Gemmataceae.</title>
        <authorList>
            <person name="Kulichevskaya I.S."/>
            <person name="Naumoff D.G."/>
            <person name="Miroshnikov K."/>
            <person name="Ivanova A."/>
            <person name="Philippov D.A."/>
            <person name="Hakobyan A."/>
            <person name="Rijpstra I.C."/>
            <person name="Sinninghe Damste J.S."/>
            <person name="Liesack W."/>
            <person name="Dedysh S.N."/>
        </authorList>
    </citation>
    <scope>NUCLEOTIDE SEQUENCE [LARGE SCALE GENOMIC DNA]</scope>
    <source>
        <strain evidence="3">PX52</strain>
    </source>
</reference>
<gene>
    <name evidence="2" type="ORF">PX52LOC_05528</name>
</gene>
<dbReference type="Proteomes" id="UP000324974">
    <property type="component" value="Chromosome"/>
</dbReference>
<sequence length="288" mass="30864">MSTPTWVRVTSSPASGPASPPTPGQAIRNDDSRLIPWSPGELDLVWFLGDIYQVQTHFGSRNTVPCVGDECALCASQPPRPNGFAAVLVRNGQSLEGVEVWIPRVLRVFKNNFGLGDNLRGRVFKVKKLTGSGARSEWQYTFSYAKTPPVDEFDVQAVMNSVWFPAKFPPVYLGEQRVALKPKAVAPAEPTFAESLKALPNEQLIGMISSYRDSGMNKLADAIAAELRGRGVTLDTDPSPTGGDGDGTAKLKAGRFRIGVYSVPVKAGETAAEPTNGRHGKPAKGGAL</sequence>
<accession>A0A5C1AL91</accession>
<evidence type="ECO:0000256" key="1">
    <source>
        <dbReference type="SAM" id="MobiDB-lite"/>
    </source>
</evidence>
<keyword evidence="3" id="KW-1185">Reference proteome</keyword>